<reference evidence="2" key="1">
    <citation type="submission" date="2022-11" db="UniProtKB">
        <authorList>
            <consortium name="WormBaseParasite"/>
        </authorList>
    </citation>
    <scope>IDENTIFICATION</scope>
</reference>
<sequence>MITYLIKHGADVNFANVKGDTPLFMAVRSSKISGCDTKEKVVRYLIKKSKADVNATNKDGETPLFAGIISETESFHYDEDSPSLLIKVLIKNGACVSSKNKNNETPFDVAIQRNINIYPHKHLMQAGIIYNSAYLVKKRDNCSQDLKVLLNHIHNLFLMAEKKKEMNTGDGDIDLPRFVSFVVNSKRENIVDGEIITESLLHVAVRANNLDAVKWLIKNKAHVSAIDSLKNTPEMIAESNHYDEILVHLKEAYHNNILSSDSDNDWLDYGDSDTSF</sequence>
<dbReference type="Proteomes" id="UP000887580">
    <property type="component" value="Unplaced"/>
</dbReference>
<dbReference type="WBParaSite" id="PS1159_v2.g24337.t1">
    <property type="protein sequence ID" value="PS1159_v2.g24337.t1"/>
    <property type="gene ID" value="PS1159_v2.g24337"/>
</dbReference>
<accession>A0AC35G6L8</accession>
<evidence type="ECO:0000313" key="1">
    <source>
        <dbReference type="Proteomes" id="UP000887580"/>
    </source>
</evidence>
<organism evidence="1 2">
    <name type="scientific">Panagrolaimus sp. PS1159</name>
    <dbReference type="NCBI Taxonomy" id="55785"/>
    <lineage>
        <taxon>Eukaryota</taxon>
        <taxon>Metazoa</taxon>
        <taxon>Ecdysozoa</taxon>
        <taxon>Nematoda</taxon>
        <taxon>Chromadorea</taxon>
        <taxon>Rhabditida</taxon>
        <taxon>Tylenchina</taxon>
        <taxon>Panagrolaimomorpha</taxon>
        <taxon>Panagrolaimoidea</taxon>
        <taxon>Panagrolaimidae</taxon>
        <taxon>Panagrolaimus</taxon>
    </lineage>
</organism>
<protein>
    <submittedName>
        <fullName evidence="2">Ankyrin repeat protein</fullName>
    </submittedName>
</protein>
<name>A0AC35G6L8_9BILA</name>
<evidence type="ECO:0000313" key="2">
    <source>
        <dbReference type="WBParaSite" id="PS1159_v2.g24337.t1"/>
    </source>
</evidence>
<proteinExistence type="predicted"/>